<dbReference type="InterPro" id="IPR041916">
    <property type="entry name" value="Anti_sigma_zinc_sf"/>
</dbReference>
<evidence type="ECO:0000313" key="2">
    <source>
        <dbReference type="EMBL" id="RST87818.1"/>
    </source>
</evidence>
<dbReference type="InterPro" id="IPR014710">
    <property type="entry name" value="RmlC-like_jellyroll"/>
</dbReference>
<reference evidence="2 3" key="1">
    <citation type="submission" date="2018-12" db="EMBL/GenBank/DDBJ databases">
        <title>Mesorhizobium carbonis sp. nov., isolated from coal mine water.</title>
        <authorList>
            <person name="Xin W."/>
            <person name="Xu Z."/>
            <person name="Xiang F."/>
            <person name="Zhang J."/>
            <person name="Xi L."/>
            <person name="Liu J."/>
        </authorList>
    </citation>
    <scope>NUCLEOTIDE SEQUENCE [LARGE SCALE GENOMIC DNA]</scope>
    <source>
        <strain evidence="2 3">B2.3</strain>
    </source>
</reference>
<dbReference type="Proteomes" id="UP000278398">
    <property type="component" value="Unassembled WGS sequence"/>
</dbReference>
<keyword evidence="3" id="KW-1185">Reference proteome</keyword>
<protein>
    <submittedName>
        <fullName evidence="2">Transcriptional regulator</fullName>
    </submittedName>
</protein>
<gene>
    <name evidence="2" type="ORF">EJC49_03590</name>
</gene>
<accession>A0A429Z2B9</accession>
<dbReference type="RefSeq" id="WP_126698091.1">
    <property type="nucleotide sequence ID" value="NZ_RWKW01000010.1"/>
</dbReference>
<name>A0A429Z2B9_9HYPH</name>
<dbReference type="Pfam" id="PF12973">
    <property type="entry name" value="Cupin_7"/>
    <property type="match status" value="1"/>
</dbReference>
<dbReference type="InterPro" id="IPR012807">
    <property type="entry name" value="Anti-sigma_ChrR"/>
</dbReference>
<dbReference type="InterPro" id="IPR011051">
    <property type="entry name" value="RmlC_Cupin_sf"/>
</dbReference>
<dbReference type="OrthoDB" id="2988517at2"/>
<evidence type="ECO:0000313" key="3">
    <source>
        <dbReference type="Proteomes" id="UP000278398"/>
    </source>
</evidence>
<feature type="domain" description="ChrR-like cupin" evidence="1">
    <location>
        <begin position="102"/>
        <end position="192"/>
    </location>
</feature>
<dbReference type="AlphaFoldDB" id="A0A429Z2B9"/>
<dbReference type="NCBIfam" id="TIGR02451">
    <property type="entry name" value="anti_sig_ChrR"/>
    <property type="match status" value="1"/>
</dbReference>
<dbReference type="CDD" id="cd20301">
    <property type="entry name" value="cupin_ChrR"/>
    <property type="match status" value="1"/>
</dbReference>
<dbReference type="Gene3D" id="1.10.10.1320">
    <property type="entry name" value="Anti-sigma factor, zinc-finger domain"/>
    <property type="match status" value="1"/>
</dbReference>
<proteinExistence type="predicted"/>
<comment type="caution">
    <text evidence="2">The sequence shown here is derived from an EMBL/GenBank/DDBJ whole genome shotgun (WGS) entry which is preliminary data.</text>
</comment>
<evidence type="ECO:0000259" key="1">
    <source>
        <dbReference type="Pfam" id="PF12973"/>
    </source>
</evidence>
<organism evidence="2 3">
    <name type="scientific">Aquibium carbonis</name>
    <dbReference type="NCBI Taxonomy" id="2495581"/>
    <lineage>
        <taxon>Bacteria</taxon>
        <taxon>Pseudomonadati</taxon>
        <taxon>Pseudomonadota</taxon>
        <taxon>Alphaproteobacteria</taxon>
        <taxon>Hyphomicrobiales</taxon>
        <taxon>Phyllobacteriaceae</taxon>
        <taxon>Aquibium</taxon>
    </lineage>
</organism>
<dbReference type="EMBL" id="RWKW01000010">
    <property type="protein sequence ID" value="RST87818.1"/>
    <property type="molecule type" value="Genomic_DNA"/>
</dbReference>
<sequence>MTSDATDTIDTLIARYVAGNLPTPARVLVASHLELNPRSRALARGLEVMAGEELELETPRPIRDPKNRLAAILGSDAPAPIILPPQPANAIYPRALRDYVGFDADETPWRTKMPGFREHDLGEIEGFHVSLFWIRPGRRIPTHTHGGVELSLVLDGAFTDVHGRYGRGDISIADETVEHRPTAEMDRPCIGMAITDAPLKLTGSIPRRLMDIIGG</sequence>
<dbReference type="InterPro" id="IPR025979">
    <property type="entry name" value="ChrR-like_cupin_dom"/>
</dbReference>
<dbReference type="SUPFAM" id="SSF51182">
    <property type="entry name" value="RmlC-like cupins"/>
    <property type="match status" value="1"/>
</dbReference>
<dbReference type="Gene3D" id="2.60.120.10">
    <property type="entry name" value="Jelly Rolls"/>
    <property type="match status" value="1"/>
</dbReference>